<comment type="caution">
    <text evidence="1">The sequence shown here is derived from an EMBL/GenBank/DDBJ whole genome shotgun (WGS) entry which is preliminary data.</text>
</comment>
<organism evidence="1 2">
    <name type="scientific">Nocardioides aquiterrae</name>
    <dbReference type="NCBI Taxonomy" id="203799"/>
    <lineage>
        <taxon>Bacteria</taxon>
        <taxon>Bacillati</taxon>
        <taxon>Actinomycetota</taxon>
        <taxon>Actinomycetes</taxon>
        <taxon>Propionibacteriales</taxon>
        <taxon>Nocardioidaceae</taxon>
        <taxon>Nocardioides</taxon>
    </lineage>
</organism>
<proteinExistence type="predicted"/>
<accession>A0ABN1UVM2</accession>
<dbReference type="RefSeq" id="WP_343911337.1">
    <property type="nucleotide sequence ID" value="NZ_BAAAJE010000038.1"/>
</dbReference>
<dbReference type="Proteomes" id="UP001499979">
    <property type="component" value="Unassembled WGS sequence"/>
</dbReference>
<evidence type="ECO:0000313" key="2">
    <source>
        <dbReference type="Proteomes" id="UP001499979"/>
    </source>
</evidence>
<protein>
    <recommendedName>
        <fullName evidence="3">DUF559 domain-containing protein</fullName>
    </recommendedName>
</protein>
<reference evidence="1 2" key="1">
    <citation type="journal article" date="2019" name="Int. J. Syst. Evol. Microbiol.">
        <title>The Global Catalogue of Microorganisms (GCM) 10K type strain sequencing project: providing services to taxonomists for standard genome sequencing and annotation.</title>
        <authorList>
            <consortium name="The Broad Institute Genomics Platform"/>
            <consortium name="The Broad Institute Genome Sequencing Center for Infectious Disease"/>
            <person name="Wu L."/>
            <person name="Ma J."/>
        </authorList>
    </citation>
    <scope>NUCLEOTIDE SEQUENCE [LARGE SCALE GENOMIC DNA]</scope>
    <source>
        <strain evidence="1 2">JCM 11813</strain>
    </source>
</reference>
<sequence>MNDVLEALIASQHGMVARRQLNRHGVDWDRVRDHGYARRWVERTPRVISTVTGELTRAQREWLAVLHAGERSMLGGLTAAERHGLTGWHRDAVTVYVDDELSFEPVDGVRFFRSRRPFDLLRHPRPVIPTCRLEPAVLLFAAYQTTPRPAHGVIAASVQQRLTTAERMVEWIDVLRPLRWAKPFKRTLGDIAGGAHSGAELDVRRMCRRYGIPMPTGQQARVDRSGKRRWTDCEWTLPDGTTLVLEVEGSFHLDVLESMSDHRRGRRLTTANRIVIRCSAFELRFEPAEVAADLIALGLPGRVPGNAA</sequence>
<dbReference type="EMBL" id="BAAAJE010000038">
    <property type="protein sequence ID" value="GAA1166333.1"/>
    <property type="molecule type" value="Genomic_DNA"/>
</dbReference>
<gene>
    <name evidence="1" type="ORF">GCM10009606_49500</name>
</gene>
<keyword evidence="2" id="KW-1185">Reference proteome</keyword>
<name>A0ABN1UVM2_9ACTN</name>
<evidence type="ECO:0008006" key="3">
    <source>
        <dbReference type="Google" id="ProtNLM"/>
    </source>
</evidence>
<evidence type="ECO:0000313" key="1">
    <source>
        <dbReference type="EMBL" id="GAA1166333.1"/>
    </source>
</evidence>